<dbReference type="Pfam" id="PF16323">
    <property type="entry name" value="DUF4959"/>
    <property type="match status" value="1"/>
</dbReference>
<dbReference type="STRING" id="1285928.SAMN04487894_12118"/>
<feature type="domain" description="DUF4959" evidence="1">
    <location>
        <begin position="18"/>
        <end position="122"/>
    </location>
</feature>
<evidence type="ECO:0000259" key="3">
    <source>
        <dbReference type="Pfam" id="PF17166"/>
    </source>
</evidence>
<dbReference type="EMBL" id="FMZO01000021">
    <property type="protein sequence ID" value="SDE10092.1"/>
    <property type="molecule type" value="Genomic_DNA"/>
</dbReference>
<reference evidence="5" key="1">
    <citation type="submission" date="2016-10" db="EMBL/GenBank/DDBJ databases">
        <authorList>
            <person name="Varghese N."/>
            <person name="Submissions S."/>
        </authorList>
    </citation>
    <scope>NUCLEOTIDE SEQUENCE [LARGE SCALE GENOMIC DNA]</scope>
    <source>
        <strain evidence="5">DSM 25811 / CCM 8410 / LMG 26954 / E90</strain>
    </source>
</reference>
<evidence type="ECO:0008006" key="6">
    <source>
        <dbReference type="Google" id="ProtNLM"/>
    </source>
</evidence>
<accession>A0A1G7A5L6</accession>
<evidence type="ECO:0000259" key="2">
    <source>
        <dbReference type="Pfam" id="PF16391"/>
    </source>
</evidence>
<evidence type="ECO:0000313" key="5">
    <source>
        <dbReference type="Proteomes" id="UP000198757"/>
    </source>
</evidence>
<dbReference type="Pfam" id="PF17166">
    <property type="entry name" value="DUF5126"/>
    <property type="match status" value="1"/>
</dbReference>
<dbReference type="Gene3D" id="2.60.120.260">
    <property type="entry name" value="Galactose-binding domain-like"/>
    <property type="match status" value="1"/>
</dbReference>
<proteinExistence type="predicted"/>
<dbReference type="PROSITE" id="PS51257">
    <property type="entry name" value="PROKAR_LIPOPROTEIN"/>
    <property type="match status" value="1"/>
</dbReference>
<feature type="domain" description="DUF5000" evidence="2">
    <location>
        <begin position="252"/>
        <end position="398"/>
    </location>
</feature>
<evidence type="ECO:0000259" key="1">
    <source>
        <dbReference type="Pfam" id="PF16323"/>
    </source>
</evidence>
<evidence type="ECO:0000313" key="4">
    <source>
        <dbReference type="EMBL" id="SDE10092.1"/>
    </source>
</evidence>
<dbReference type="Pfam" id="PF16391">
    <property type="entry name" value="DUF5000"/>
    <property type="match status" value="1"/>
</dbReference>
<protein>
    <recommendedName>
        <fullName evidence="6">DUF4959 domain-containing protein</fullName>
    </recommendedName>
</protein>
<dbReference type="AlphaFoldDB" id="A0A1G7A5L6"/>
<dbReference type="RefSeq" id="WP_176954529.1">
    <property type="nucleotide sequence ID" value="NZ_FMZO01000021.1"/>
</dbReference>
<dbReference type="Proteomes" id="UP000198757">
    <property type="component" value="Unassembled WGS sequence"/>
</dbReference>
<dbReference type="InterPro" id="IPR032164">
    <property type="entry name" value="DUF5000"/>
</dbReference>
<gene>
    <name evidence="4" type="ORF">SAMN04487894_12118</name>
</gene>
<dbReference type="InterPro" id="IPR032527">
    <property type="entry name" value="DUF4959"/>
</dbReference>
<name>A0A1G7A5L6_NIADE</name>
<sequence>MRSAYFILLFFTVAGLSSCKQELLNTPVEKGGARPGTVSNIMVQNTNGASTLTYTLPAAPDLLYIKAVYEIRPGIKREVVSSYYNNTMTVDGFAKAGAYEVQLYAVTRSHVESDPVAVTVTPLESPVNLAFRSLKTQAGFGGPNIKVRNAAEQPIVIVPMIDSLGNGNYESLDKIYTQADSINYTIRGLQDKPTRFAFCVSDRFGNSSDTLYEEITPLAEVILDKTRFSEFTLPGDGPLAYANEGVAVRLIWDNNYNLNAVWPRLYTNVSNTNIQTITWSIGVAKTLSRMKIYPRSENNDRYYEQGNLRDFEIWGSANPTLDGSYDASWVKLAAKSIVRPSGLPYGQPSSAEDIAYAKAGWDVEFEPGQPPVKYLRIRNIRNWQGFTNIWISQVDIWGSK</sequence>
<keyword evidence="5" id="KW-1185">Reference proteome</keyword>
<organism evidence="4 5">
    <name type="scientific">Niabella drilacis (strain DSM 25811 / CCM 8410 / CCUG 62505 / LMG 26954 / E90)</name>
    <dbReference type="NCBI Taxonomy" id="1285928"/>
    <lineage>
        <taxon>Bacteria</taxon>
        <taxon>Pseudomonadati</taxon>
        <taxon>Bacteroidota</taxon>
        <taxon>Chitinophagia</taxon>
        <taxon>Chitinophagales</taxon>
        <taxon>Chitinophagaceae</taxon>
        <taxon>Niabella</taxon>
    </lineage>
</organism>
<dbReference type="InterPro" id="IPR033431">
    <property type="entry name" value="DUF5126"/>
</dbReference>
<feature type="domain" description="DUF5126" evidence="3">
    <location>
        <begin position="123"/>
        <end position="226"/>
    </location>
</feature>